<reference evidence="3 4" key="1">
    <citation type="submission" date="2023-02" db="EMBL/GenBank/DDBJ databases">
        <title>LHISI_Scaffold_Assembly.</title>
        <authorList>
            <person name="Stuart O.P."/>
            <person name="Cleave R."/>
            <person name="Magrath M.J.L."/>
            <person name="Mikheyev A.S."/>
        </authorList>
    </citation>
    <scope>NUCLEOTIDE SEQUENCE [LARGE SCALE GENOMIC DNA]</scope>
    <source>
        <strain evidence="3">Daus_M_001</strain>
        <tissue evidence="3">Leg muscle</tissue>
    </source>
</reference>
<dbReference type="InterPro" id="IPR036875">
    <property type="entry name" value="Znf_CCHC_sf"/>
</dbReference>
<proteinExistence type="predicted"/>
<dbReference type="EMBL" id="JARBHB010000005">
    <property type="protein sequence ID" value="KAJ8882543.1"/>
    <property type="molecule type" value="Genomic_DNA"/>
</dbReference>
<keyword evidence="1" id="KW-0479">Metal-binding</keyword>
<name>A0ABQ9HE01_9NEOP</name>
<dbReference type="SMART" id="SM00343">
    <property type="entry name" value="ZnF_C2HC"/>
    <property type="match status" value="1"/>
</dbReference>
<evidence type="ECO:0000313" key="4">
    <source>
        <dbReference type="Proteomes" id="UP001159363"/>
    </source>
</evidence>
<dbReference type="SUPFAM" id="SSF57756">
    <property type="entry name" value="Retrovirus zinc finger-like domains"/>
    <property type="match status" value="1"/>
</dbReference>
<sequence length="235" mass="26311">MDILEGTLQEPEALKIDATPAVVTLFNSNVERFLKAKGNALLILTTNMTGDTLEKVMRCSTACKVWMELHRMFDSVSEDKVYDLLINKSERTIENLTNQFCTFEKASKSRTADLGQEALSTTSRKVSDKPIGKEAKHVTCMSTFLCYYCKKPGHIVRNCRNWVEDSKPQLSRGKSEGSELYESVGAVESLMAATASLASDDDDQGQYIEYGTTDNVTNQRDVFTKFENFNVTHSV</sequence>
<dbReference type="Gene3D" id="4.10.60.10">
    <property type="entry name" value="Zinc finger, CCHC-type"/>
    <property type="match status" value="1"/>
</dbReference>
<accession>A0ABQ9HE01</accession>
<evidence type="ECO:0000259" key="2">
    <source>
        <dbReference type="PROSITE" id="PS50158"/>
    </source>
</evidence>
<feature type="domain" description="CCHC-type" evidence="2">
    <location>
        <begin position="146"/>
        <end position="161"/>
    </location>
</feature>
<evidence type="ECO:0000256" key="1">
    <source>
        <dbReference type="PROSITE-ProRule" id="PRU00047"/>
    </source>
</evidence>
<keyword evidence="1" id="KW-0863">Zinc-finger</keyword>
<keyword evidence="1" id="KW-0862">Zinc</keyword>
<protein>
    <recommendedName>
        <fullName evidence="2">CCHC-type domain-containing protein</fullName>
    </recommendedName>
</protein>
<dbReference type="PROSITE" id="PS50158">
    <property type="entry name" value="ZF_CCHC"/>
    <property type="match status" value="1"/>
</dbReference>
<evidence type="ECO:0000313" key="3">
    <source>
        <dbReference type="EMBL" id="KAJ8882543.1"/>
    </source>
</evidence>
<gene>
    <name evidence="3" type="ORF">PR048_014354</name>
</gene>
<comment type="caution">
    <text evidence="3">The sequence shown here is derived from an EMBL/GenBank/DDBJ whole genome shotgun (WGS) entry which is preliminary data.</text>
</comment>
<organism evidence="3 4">
    <name type="scientific">Dryococelus australis</name>
    <dbReference type="NCBI Taxonomy" id="614101"/>
    <lineage>
        <taxon>Eukaryota</taxon>
        <taxon>Metazoa</taxon>
        <taxon>Ecdysozoa</taxon>
        <taxon>Arthropoda</taxon>
        <taxon>Hexapoda</taxon>
        <taxon>Insecta</taxon>
        <taxon>Pterygota</taxon>
        <taxon>Neoptera</taxon>
        <taxon>Polyneoptera</taxon>
        <taxon>Phasmatodea</taxon>
        <taxon>Verophasmatodea</taxon>
        <taxon>Anareolatae</taxon>
        <taxon>Phasmatidae</taxon>
        <taxon>Eurycanthinae</taxon>
        <taxon>Dryococelus</taxon>
    </lineage>
</organism>
<dbReference type="Pfam" id="PF00098">
    <property type="entry name" value="zf-CCHC"/>
    <property type="match status" value="1"/>
</dbReference>
<dbReference type="Proteomes" id="UP001159363">
    <property type="component" value="Chromosome 4"/>
</dbReference>
<dbReference type="InterPro" id="IPR001878">
    <property type="entry name" value="Znf_CCHC"/>
</dbReference>
<keyword evidence="4" id="KW-1185">Reference proteome</keyword>